<accession>M5PA67</accession>
<proteinExistence type="predicted"/>
<protein>
    <submittedName>
        <fullName evidence="1">Uncharacterized protein</fullName>
    </submittedName>
</protein>
<dbReference type="AlphaFoldDB" id="M5PA67"/>
<dbReference type="Proteomes" id="UP000011907">
    <property type="component" value="Unassembled WGS sequence"/>
</dbReference>
<evidence type="ECO:0000313" key="1">
    <source>
        <dbReference type="EMBL" id="EME76379.1"/>
    </source>
</evidence>
<gene>
    <name evidence="1" type="ORF">BSONL12_01312</name>
</gene>
<sequence>MGMRERWAPLFFIICRKAGACKGGCPYIDVHLLTAYISARLDQERRSRRRYSDLDWNDQRNREYLY</sequence>
<organism evidence="1 2">
    <name type="scientific">Bacillus sonorensis L12</name>
    <dbReference type="NCBI Taxonomy" id="1274524"/>
    <lineage>
        <taxon>Bacteria</taxon>
        <taxon>Bacillati</taxon>
        <taxon>Bacillota</taxon>
        <taxon>Bacilli</taxon>
        <taxon>Bacillales</taxon>
        <taxon>Bacillaceae</taxon>
        <taxon>Bacillus</taxon>
    </lineage>
</organism>
<name>M5PA67_9BACI</name>
<dbReference type="STRING" id="1274524.BSONL12_01312"/>
<dbReference type="EMBL" id="AOFM01000002">
    <property type="protein sequence ID" value="EME76379.1"/>
    <property type="molecule type" value="Genomic_DNA"/>
</dbReference>
<evidence type="ECO:0000313" key="2">
    <source>
        <dbReference type="Proteomes" id="UP000011907"/>
    </source>
</evidence>
<comment type="caution">
    <text evidence="1">The sequence shown here is derived from an EMBL/GenBank/DDBJ whole genome shotgun (WGS) entry which is preliminary data.</text>
</comment>
<reference evidence="1 2" key="1">
    <citation type="journal article" date="2013" name="Genome Announc.">
        <title>Draft Whole-Genome Sequence of Bacillus sonorensis Strain L12, a Source of Nonribosomal Lipopeptides.</title>
        <authorList>
            <person name="Adimpong D.B."/>
            <person name="Sorensen K.I."/>
            <person name="Nielsen D.S."/>
            <person name="Thorsen L."/>
            <person name="Rasmussen T.B."/>
            <person name="Derkx P.M."/>
            <person name="Jespersen L."/>
        </authorList>
    </citation>
    <scope>NUCLEOTIDE SEQUENCE [LARGE SCALE GENOMIC DNA]</scope>
    <source>
        <strain evidence="1 2">L12</strain>
    </source>
</reference>